<feature type="region of interest" description="Disordered" evidence="1">
    <location>
        <begin position="359"/>
        <end position="429"/>
    </location>
</feature>
<comment type="caution">
    <text evidence="2">The sequence shown here is derived from an EMBL/GenBank/DDBJ whole genome shotgun (WGS) entry which is preliminary data.</text>
</comment>
<feature type="region of interest" description="Disordered" evidence="1">
    <location>
        <begin position="167"/>
        <end position="241"/>
    </location>
</feature>
<feature type="compositionally biased region" description="Low complexity" evidence="1">
    <location>
        <begin position="526"/>
        <end position="544"/>
    </location>
</feature>
<feature type="compositionally biased region" description="Low complexity" evidence="1">
    <location>
        <begin position="359"/>
        <end position="372"/>
    </location>
</feature>
<feature type="region of interest" description="Disordered" evidence="1">
    <location>
        <begin position="1"/>
        <end position="28"/>
    </location>
</feature>
<dbReference type="Proteomes" id="UP001432322">
    <property type="component" value="Unassembled WGS sequence"/>
</dbReference>
<name>A0AAV5WKC4_9BILA</name>
<reference evidence="2" key="1">
    <citation type="submission" date="2023-10" db="EMBL/GenBank/DDBJ databases">
        <title>Genome assembly of Pristionchus species.</title>
        <authorList>
            <person name="Yoshida K."/>
            <person name="Sommer R.J."/>
        </authorList>
    </citation>
    <scope>NUCLEOTIDE SEQUENCE</scope>
    <source>
        <strain evidence="2">RS5133</strain>
    </source>
</reference>
<keyword evidence="3" id="KW-1185">Reference proteome</keyword>
<gene>
    <name evidence="2" type="ORF">PFISCL1PPCAC_22466</name>
</gene>
<sequence>MADDAGPSVSEPLAAPPVAPALADSLNGDLASLPDEIRHFYVPRVPMRSTFDDTEEERQQRATAFFAEANLQAAQLRRTGVENEADENACPAPCSSGVAAAFKALDVPPPSPCPVCYPPPRRATLQQLQPTVAVRAAAPSRSSTATAVAFDDDANLGALAAFNGPRPAIRRSRMPSASQDSAAPSVPSATSASQEQELQPQQQEQPAPRQLTAGAASAAAAAQRRRSRSITGRSSDNEPVRARLVSAPVAAPRSVLPAVPRLARANSITRPVAVSAVGVEGGGGVQTRAMVAAAAAATGEEGGATAAAAAEGGVDANGAAVAAIADGVARLEAGIGAGPAAAGGGAVCVQPQLRRPSAAAAAPAGRAATAVRPSREPMRRAGSVVGGAATSTVSTLRSAGTTPVAPGARVATDAPPTRTLRPTSRVRVGTPLRAADGFLSSTQIQTQAAAAGNPLPPAPLLRHASSSRAATPLVAAAGRAAPVAATAAPSTARPAIAGRSSTGVLQCASSVNRRASTAQALDRLAAPRAAPAPAPATSSTAPTPAMAPRPRAPSQSTLDRLAQPRNGAVPIGRTHGMPLVPRQPTATFARTRAGSVPRAAPAAGRVVGAARVLRGGGGGGVRDAAEAPAAVDQ</sequence>
<protein>
    <submittedName>
        <fullName evidence="2">Uncharacterized protein</fullName>
    </submittedName>
</protein>
<dbReference type="EMBL" id="BTSY01000006">
    <property type="protein sequence ID" value="GMT31169.1"/>
    <property type="molecule type" value="Genomic_DNA"/>
</dbReference>
<proteinExistence type="predicted"/>
<feature type="compositionally biased region" description="Polar residues" evidence="1">
    <location>
        <begin position="389"/>
        <end position="401"/>
    </location>
</feature>
<organism evidence="2 3">
    <name type="scientific">Pristionchus fissidentatus</name>
    <dbReference type="NCBI Taxonomy" id="1538716"/>
    <lineage>
        <taxon>Eukaryota</taxon>
        <taxon>Metazoa</taxon>
        <taxon>Ecdysozoa</taxon>
        <taxon>Nematoda</taxon>
        <taxon>Chromadorea</taxon>
        <taxon>Rhabditida</taxon>
        <taxon>Rhabditina</taxon>
        <taxon>Diplogasteromorpha</taxon>
        <taxon>Diplogasteroidea</taxon>
        <taxon>Neodiplogasteridae</taxon>
        <taxon>Pristionchus</taxon>
    </lineage>
</organism>
<evidence type="ECO:0000313" key="3">
    <source>
        <dbReference type="Proteomes" id="UP001432322"/>
    </source>
</evidence>
<accession>A0AAV5WKC4</accession>
<evidence type="ECO:0000313" key="2">
    <source>
        <dbReference type="EMBL" id="GMT31169.1"/>
    </source>
</evidence>
<feature type="region of interest" description="Disordered" evidence="1">
    <location>
        <begin position="524"/>
        <end position="561"/>
    </location>
</feature>
<feature type="compositionally biased region" description="Low complexity" evidence="1">
    <location>
        <begin position="181"/>
        <end position="222"/>
    </location>
</feature>
<dbReference type="AlphaFoldDB" id="A0AAV5WKC4"/>
<evidence type="ECO:0000256" key="1">
    <source>
        <dbReference type="SAM" id="MobiDB-lite"/>
    </source>
</evidence>